<evidence type="ECO:0000313" key="2">
    <source>
        <dbReference type="Proteomes" id="UP000823775"/>
    </source>
</evidence>
<sequence length="66" mass="7385">MMEDLNLKQSVRGMTIDMHFASQHLCCASAMQGELREDYLGLALHRRAASLHLRNTGANTSKQNVL</sequence>
<name>A0ABS8STB0_DATST</name>
<dbReference type="EMBL" id="JACEIK010000738">
    <property type="protein sequence ID" value="MCD7461612.1"/>
    <property type="molecule type" value="Genomic_DNA"/>
</dbReference>
<gene>
    <name evidence="1" type="ORF">HAX54_046604</name>
</gene>
<dbReference type="Proteomes" id="UP000823775">
    <property type="component" value="Unassembled WGS sequence"/>
</dbReference>
<proteinExistence type="predicted"/>
<protein>
    <submittedName>
        <fullName evidence="1">Uncharacterized protein</fullName>
    </submittedName>
</protein>
<comment type="caution">
    <text evidence="1">The sequence shown here is derived from an EMBL/GenBank/DDBJ whole genome shotgun (WGS) entry which is preliminary data.</text>
</comment>
<reference evidence="1 2" key="1">
    <citation type="journal article" date="2021" name="BMC Genomics">
        <title>Datura genome reveals duplications of psychoactive alkaloid biosynthetic genes and high mutation rate following tissue culture.</title>
        <authorList>
            <person name="Rajewski A."/>
            <person name="Carter-House D."/>
            <person name="Stajich J."/>
            <person name="Litt A."/>
        </authorList>
    </citation>
    <scope>NUCLEOTIDE SEQUENCE [LARGE SCALE GENOMIC DNA]</scope>
    <source>
        <strain evidence="1">AR-01</strain>
    </source>
</reference>
<keyword evidence="2" id="KW-1185">Reference proteome</keyword>
<organism evidence="1 2">
    <name type="scientific">Datura stramonium</name>
    <name type="common">Jimsonweed</name>
    <name type="synonym">Common thornapple</name>
    <dbReference type="NCBI Taxonomy" id="4076"/>
    <lineage>
        <taxon>Eukaryota</taxon>
        <taxon>Viridiplantae</taxon>
        <taxon>Streptophyta</taxon>
        <taxon>Embryophyta</taxon>
        <taxon>Tracheophyta</taxon>
        <taxon>Spermatophyta</taxon>
        <taxon>Magnoliopsida</taxon>
        <taxon>eudicotyledons</taxon>
        <taxon>Gunneridae</taxon>
        <taxon>Pentapetalae</taxon>
        <taxon>asterids</taxon>
        <taxon>lamiids</taxon>
        <taxon>Solanales</taxon>
        <taxon>Solanaceae</taxon>
        <taxon>Solanoideae</taxon>
        <taxon>Datureae</taxon>
        <taxon>Datura</taxon>
    </lineage>
</organism>
<accession>A0ABS8STB0</accession>
<evidence type="ECO:0000313" key="1">
    <source>
        <dbReference type="EMBL" id="MCD7461612.1"/>
    </source>
</evidence>